<accession>A0AAD5U9C4</accession>
<feature type="non-terminal residue" evidence="2">
    <location>
        <position position="424"/>
    </location>
</feature>
<gene>
    <name evidence="2" type="ORF">HK103_002420</name>
</gene>
<evidence type="ECO:0000313" key="2">
    <source>
        <dbReference type="EMBL" id="KAJ3251407.1"/>
    </source>
</evidence>
<organism evidence="2 3">
    <name type="scientific">Boothiomyces macroporosus</name>
    <dbReference type="NCBI Taxonomy" id="261099"/>
    <lineage>
        <taxon>Eukaryota</taxon>
        <taxon>Fungi</taxon>
        <taxon>Fungi incertae sedis</taxon>
        <taxon>Chytridiomycota</taxon>
        <taxon>Chytridiomycota incertae sedis</taxon>
        <taxon>Chytridiomycetes</taxon>
        <taxon>Rhizophydiales</taxon>
        <taxon>Terramycetaceae</taxon>
        <taxon>Boothiomyces</taxon>
    </lineage>
</organism>
<dbReference type="AlphaFoldDB" id="A0AAD5U9C4"/>
<reference evidence="2" key="1">
    <citation type="submission" date="2020-05" db="EMBL/GenBank/DDBJ databases">
        <title>Phylogenomic resolution of chytrid fungi.</title>
        <authorList>
            <person name="Stajich J.E."/>
            <person name="Amses K."/>
            <person name="Simmons R."/>
            <person name="Seto K."/>
            <person name="Myers J."/>
            <person name="Bonds A."/>
            <person name="Quandt C.A."/>
            <person name="Barry K."/>
            <person name="Liu P."/>
            <person name="Grigoriev I."/>
            <person name="Longcore J.E."/>
            <person name="James T.Y."/>
        </authorList>
    </citation>
    <scope>NUCLEOTIDE SEQUENCE</scope>
    <source>
        <strain evidence="2">PLAUS21</strain>
    </source>
</reference>
<evidence type="ECO:0000313" key="3">
    <source>
        <dbReference type="Proteomes" id="UP001210925"/>
    </source>
</evidence>
<comment type="caution">
    <text evidence="2">The sequence shown here is derived from an EMBL/GenBank/DDBJ whole genome shotgun (WGS) entry which is preliminary data.</text>
</comment>
<name>A0AAD5U9C4_9FUNG</name>
<proteinExistence type="predicted"/>
<keyword evidence="3" id="KW-1185">Reference proteome</keyword>
<dbReference type="EMBL" id="JADGKB010000184">
    <property type="protein sequence ID" value="KAJ3251407.1"/>
    <property type="molecule type" value="Genomic_DNA"/>
</dbReference>
<protein>
    <submittedName>
        <fullName evidence="2">Uncharacterized protein</fullName>
    </submittedName>
</protein>
<keyword evidence="1" id="KW-0175">Coiled coil</keyword>
<evidence type="ECO:0000256" key="1">
    <source>
        <dbReference type="SAM" id="Coils"/>
    </source>
</evidence>
<feature type="coiled-coil region" evidence="1">
    <location>
        <begin position="1"/>
        <end position="28"/>
    </location>
</feature>
<sequence>MDLNHKKLEAVEQQIKDLEKKIDDLKGGWLEIKYKKKRKRTLTEEEEFAFYEYNELSSNLEKKLAELKTDKKEWMDIIKSNSQGVKKWTFKTLVQEKVPDLNKYETTTSNRTGTVSTHPRECGRSFKDWDTFYQELAAFYHEEKIVKAMELELQNVEFAFNRKSCGSEKEVENRTLTNFGSLLEILLQALGIPSLFKDPQGDNQVLFNPDIVWKIGPELNNNLGLVIEVKTWWDFDAIDHIVDQYHEDVDKKKDQDTKIVKALQQIYGYMSYNYMRYGILTTYKHTYFLRRMGKSTLAISEPIPLDGIKDYSILQCWLFVLCKSHQEGFYSSPDGHPFQPTFDNADIQPIAFKNGIYGTAKYNLVPINSSQIHFADLIERKYGVMAKGLCGAVISGNIYGYDNIKFKTVDSFNIPDALKICETE</sequence>
<dbReference type="Proteomes" id="UP001210925">
    <property type="component" value="Unassembled WGS sequence"/>
</dbReference>